<keyword evidence="1" id="KW-0812">Transmembrane</keyword>
<protein>
    <submittedName>
        <fullName evidence="4">Uncharacterized protein</fullName>
    </submittedName>
</protein>
<dbReference type="AlphaFoldDB" id="A0A816AQ75"/>
<dbReference type="EMBL" id="CAJNOL010005011">
    <property type="protein sequence ID" value="CAF1598486.1"/>
    <property type="molecule type" value="Genomic_DNA"/>
</dbReference>
<keyword evidence="5" id="KW-1185">Reference proteome</keyword>
<feature type="chain" id="PRO_5036229600" evidence="2">
    <location>
        <begin position="19"/>
        <end position="152"/>
    </location>
</feature>
<reference evidence="4" key="1">
    <citation type="submission" date="2021-02" db="EMBL/GenBank/DDBJ databases">
        <authorList>
            <person name="Nowell W R."/>
        </authorList>
    </citation>
    <scope>NUCLEOTIDE SEQUENCE</scope>
</reference>
<keyword evidence="1" id="KW-1133">Transmembrane helix</keyword>
<sequence length="152" mass="17303">MIIFGTFFVLIIIPSVSAFLDRPLTVAFETKYDNNHNEIKQLLVQNKDFDSTNWMHYALLLQLVINIFIVMAFIIYVYKRCCPIANLARDVEHQQHWLTNLPSRTQSLGQPPPSHVHPSLYQPTSPPYTSLLSTIPRGPTMLSNAVPNPIVS</sequence>
<gene>
    <name evidence="4" type="ORF">JXQ802_LOCUS48021</name>
    <name evidence="3" type="ORF">PYM288_LOCUS17264</name>
</gene>
<organism evidence="4 5">
    <name type="scientific">Rotaria sordida</name>
    <dbReference type="NCBI Taxonomy" id="392033"/>
    <lineage>
        <taxon>Eukaryota</taxon>
        <taxon>Metazoa</taxon>
        <taxon>Spiralia</taxon>
        <taxon>Gnathifera</taxon>
        <taxon>Rotifera</taxon>
        <taxon>Eurotatoria</taxon>
        <taxon>Bdelloidea</taxon>
        <taxon>Philodinida</taxon>
        <taxon>Philodinidae</taxon>
        <taxon>Rotaria</taxon>
    </lineage>
</organism>
<dbReference type="Proteomes" id="UP000663870">
    <property type="component" value="Unassembled WGS sequence"/>
</dbReference>
<accession>A0A816AQ75</accession>
<evidence type="ECO:0000313" key="4">
    <source>
        <dbReference type="EMBL" id="CAF1598486.1"/>
    </source>
</evidence>
<evidence type="ECO:0000256" key="2">
    <source>
        <dbReference type="SAM" id="SignalP"/>
    </source>
</evidence>
<evidence type="ECO:0000313" key="3">
    <source>
        <dbReference type="EMBL" id="CAF1053381.1"/>
    </source>
</evidence>
<evidence type="ECO:0000313" key="5">
    <source>
        <dbReference type="Proteomes" id="UP000663870"/>
    </source>
</evidence>
<comment type="caution">
    <text evidence="4">The sequence shown here is derived from an EMBL/GenBank/DDBJ whole genome shotgun (WGS) entry which is preliminary data.</text>
</comment>
<dbReference type="Proteomes" id="UP000663854">
    <property type="component" value="Unassembled WGS sequence"/>
</dbReference>
<keyword evidence="2" id="KW-0732">Signal</keyword>
<proteinExistence type="predicted"/>
<dbReference type="EMBL" id="CAJNOH010000480">
    <property type="protein sequence ID" value="CAF1053381.1"/>
    <property type="molecule type" value="Genomic_DNA"/>
</dbReference>
<name>A0A816AQ75_9BILA</name>
<evidence type="ECO:0000256" key="1">
    <source>
        <dbReference type="SAM" id="Phobius"/>
    </source>
</evidence>
<feature type="signal peptide" evidence="2">
    <location>
        <begin position="1"/>
        <end position="18"/>
    </location>
</feature>
<feature type="transmembrane region" description="Helical" evidence="1">
    <location>
        <begin position="54"/>
        <end position="78"/>
    </location>
</feature>
<keyword evidence="1" id="KW-0472">Membrane</keyword>